<keyword evidence="3" id="KW-0645">Protease</keyword>
<keyword evidence="5" id="KW-0325">Glycoprotein</keyword>
<dbReference type="Gene3D" id="3.40.50.1820">
    <property type="entry name" value="alpha/beta hydrolase"/>
    <property type="match status" value="1"/>
</dbReference>
<dbReference type="PANTHER" id="PTHR11802">
    <property type="entry name" value="SERINE PROTEASE FAMILY S10 SERINE CARBOXYPEPTIDASE"/>
    <property type="match status" value="1"/>
</dbReference>
<keyword evidence="2" id="KW-0121">Carboxypeptidase</keyword>
<dbReference type="Pfam" id="PF00450">
    <property type="entry name" value="Peptidase_S10"/>
    <property type="match status" value="1"/>
</dbReference>
<dbReference type="InterPro" id="IPR029058">
    <property type="entry name" value="AB_hydrolase_fold"/>
</dbReference>
<keyword evidence="7" id="KW-1185">Reference proteome</keyword>
<proteinExistence type="inferred from homology"/>
<dbReference type="STRING" id="1051616.A0A3M9Y1W3"/>
<evidence type="ECO:0000256" key="1">
    <source>
        <dbReference type="ARBA" id="ARBA00009431"/>
    </source>
</evidence>
<organism evidence="6 7">
    <name type="scientific">Verticillium nonalfalfae</name>
    <dbReference type="NCBI Taxonomy" id="1051616"/>
    <lineage>
        <taxon>Eukaryota</taxon>
        <taxon>Fungi</taxon>
        <taxon>Dikarya</taxon>
        <taxon>Ascomycota</taxon>
        <taxon>Pezizomycotina</taxon>
        <taxon>Sordariomycetes</taxon>
        <taxon>Hypocreomycetidae</taxon>
        <taxon>Glomerellales</taxon>
        <taxon>Plectosphaerellaceae</taxon>
        <taxon>Verticillium</taxon>
    </lineage>
</organism>
<sequence length="482" mass="54076">MRSYSDLTVFALQATSLFALGRCAPSQKPLVANLPTFNLREQTDVLCDAGSRHWTGSVPITSDKNLSFWYFESRSHPQTDPVLLWMSGGPGATGEFGVFKDSGPCQVNLDGNSTSKRPFSWTDKANVLFIDQPVGVGFSEISDRDLMAVTLEQGGRDLYAFLSVFTSRVFPDTADKTWHIAGESMGGHYVTGYTQYIIQQQRERAIQGNAIPLDIATAIIVDGYIDDSRSAAGFYDYLCLDWRGDGHKPLLDPEECESMVAGVPSCEKKGALCRETYDVEICTLASSHCNDTVAKFFWKNVKSGGWNPYDGRLTCENPPLCSDLQGGPTREFLNKPWVLERLGYPGKSFSLIDMDANQRWEEDGHLFLPTTRELTWLLDETNIRVLFINGNDDMIINSPGQIRMLDEQPWARQAWYRQQAFEDWHYADGEIAREGLTDEKKKGGKWKGDNRLSLFLVDEAGHMAPWDQPEAVGAVVRAWIRS</sequence>
<evidence type="ECO:0000256" key="4">
    <source>
        <dbReference type="ARBA" id="ARBA00022801"/>
    </source>
</evidence>
<protein>
    <recommendedName>
        <fullName evidence="8">Carboxypeptidase Y</fullName>
    </recommendedName>
</protein>
<dbReference type="InterPro" id="IPR001563">
    <property type="entry name" value="Peptidase_S10"/>
</dbReference>
<dbReference type="Proteomes" id="UP000267145">
    <property type="component" value="Unassembled WGS sequence"/>
</dbReference>
<dbReference type="GeneID" id="39604091"/>
<dbReference type="EMBL" id="RBVV01000102">
    <property type="protein sequence ID" value="RNJ54499.1"/>
    <property type="molecule type" value="Genomic_DNA"/>
</dbReference>
<name>A0A3M9Y1W3_9PEZI</name>
<evidence type="ECO:0000256" key="3">
    <source>
        <dbReference type="ARBA" id="ARBA00022670"/>
    </source>
</evidence>
<evidence type="ECO:0000313" key="6">
    <source>
        <dbReference type="EMBL" id="RNJ54499.1"/>
    </source>
</evidence>
<dbReference type="RefSeq" id="XP_028492657.1">
    <property type="nucleotide sequence ID" value="XM_028634660.1"/>
</dbReference>
<dbReference type="GO" id="GO:0000324">
    <property type="term" value="C:fungal-type vacuole"/>
    <property type="evidence" value="ECO:0007669"/>
    <property type="project" value="TreeGrafter"/>
</dbReference>
<dbReference type="SUPFAM" id="SSF53474">
    <property type="entry name" value="alpha/beta-Hydrolases"/>
    <property type="match status" value="1"/>
</dbReference>
<dbReference type="PRINTS" id="PR00724">
    <property type="entry name" value="CRBOXYPTASEC"/>
</dbReference>
<gene>
    <name evidence="6" type="ORF">D7B24_000402</name>
</gene>
<accession>A0A3M9Y1W3</accession>
<dbReference type="GO" id="GO:0006508">
    <property type="term" value="P:proteolysis"/>
    <property type="evidence" value="ECO:0007669"/>
    <property type="project" value="UniProtKB-KW"/>
</dbReference>
<dbReference type="AlphaFoldDB" id="A0A3M9Y1W3"/>
<evidence type="ECO:0000313" key="7">
    <source>
        <dbReference type="Proteomes" id="UP000267145"/>
    </source>
</evidence>
<reference evidence="6 7" key="1">
    <citation type="submission" date="2018-10" db="EMBL/GenBank/DDBJ databases">
        <title>Genome sequence of Verticillium nonalfalfae VnAa140.</title>
        <authorList>
            <person name="Stajich J.E."/>
            <person name="Kasson M.T."/>
        </authorList>
    </citation>
    <scope>NUCLEOTIDE SEQUENCE [LARGE SCALE GENOMIC DNA]</scope>
    <source>
        <strain evidence="6 7">VnAa140</strain>
    </source>
</reference>
<dbReference type="GO" id="GO:0004185">
    <property type="term" value="F:serine-type carboxypeptidase activity"/>
    <property type="evidence" value="ECO:0007669"/>
    <property type="project" value="InterPro"/>
</dbReference>
<comment type="similarity">
    <text evidence="1">Belongs to the peptidase S10 family.</text>
</comment>
<dbReference type="Gene3D" id="1.10.287.410">
    <property type="match status" value="1"/>
</dbReference>
<dbReference type="PANTHER" id="PTHR11802:SF432">
    <property type="entry name" value="Y, PUTATIVE-RELATED"/>
    <property type="match status" value="1"/>
</dbReference>
<keyword evidence="4" id="KW-0378">Hydrolase</keyword>
<evidence type="ECO:0000256" key="5">
    <source>
        <dbReference type="ARBA" id="ARBA00023180"/>
    </source>
</evidence>
<evidence type="ECO:0008006" key="8">
    <source>
        <dbReference type="Google" id="ProtNLM"/>
    </source>
</evidence>
<evidence type="ECO:0000256" key="2">
    <source>
        <dbReference type="ARBA" id="ARBA00022645"/>
    </source>
</evidence>
<comment type="caution">
    <text evidence="6">The sequence shown here is derived from an EMBL/GenBank/DDBJ whole genome shotgun (WGS) entry which is preliminary data.</text>
</comment>